<gene>
    <name evidence="3" type="ORF">NHN17_19325</name>
</gene>
<comment type="similarity">
    <text evidence="1">Belongs to the SMP-30/CGR1 family.</text>
</comment>
<sequence length="300" mass="34022">MNIPTFDINTLLPLGIHMNVGESPIWNARRQKWVWLDQAGRIYEFDSNMQLLSQRNLPEKLGSLILTESDCIVVSGERSLYRFDITKPDIEQIATMDHPHQPMKFADGRCDRQGRYMVSTMNPVISDKLAWGQWWNFSHQQGFKRADTFNYIIPNGSAFSPDGKSFYCTETESSHRKVYRCGYDIDDGVITSRELIFDFTGLQLGRPDGAAVDTDGCYWICGLDDGTITRLTPDGKIDQVLSVPMKKPTMCAFGGKQGNTMLVTSLSRGIEDLVEDPYGGRIMMIEMPYQGIEEPRLKGY</sequence>
<dbReference type="EMBL" id="JANEYT010000060">
    <property type="protein sequence ID" value="MCQ1060197.1"/>
    <property type="molecule type" value="Genomic_DNA"/>
</dbReference>
<protein>
    <submittedName>
        <fullName evidence="3">SMP-30/gluconolactonase/LRE family protein</fullName>
    </submittedName>
</protein>
<dbReference type="InterPro" id="IPR013658">
    <property type="entry name" value="SGL"/>
</dbReference>
<dbReference type="Proteomes" id="UP001524460">
    <property type="component" value="Unassembled WGS sequence"/>
</dbReference>
<reference evidence="3 4" key="1">
    <citation type="submission" date="2022-07" db="EMBL/GenBank/DDBJ databases">
        <title>Photobacterium pectinilyticum sp. nov., a marine bacterium isolated from surface seawater of Qingdao offshore.</title>
        <authorList>
            <person name="Wang X."/>
        </authorList>
    </citation>
    <scope>NUCLEOTIDE SEQUENCE [LARGE SCALE GENOMIC DNA]</scope>
    <source>
        <strain evidence="3 4">ZSDE20</strain>
    </source>
</reference>
<keyword evidence="4" id="KW-1185">Reference proteome</keyword>
<evidence type="ECO:0000313" key="3">
    <source>
        <dbReference type="EMBL" id="MCQ1060197.1"/>
    </source>
</evidence>
<dbReference type="Pfam" id="PF08450">
    <property type="entry name" value="SGL"/>
    <property type="match status" value="1"/>
</dbReference>
<evidence type="ECO:0000313" key="4">
    <source>
        <dbReference type="Proteomes" id="UP001524460"/>
    </source>
</evidence>
<dbReference type="RefSeq" id="WP_255044277.1">
    <property type="nucleotide sequence ID" value="NZ_JANEYT010000060.1"/>
</dbReference>
<dbReference type="Gene3D" id="2.120.10.30">
    <property type="entry name" value="TolB, C-terminal domain"/>
    <property type="match status" value="1"/>
</dbReference>
<organism evidence="3 4">
    <name type="scientific">Photobacterium pectinilyticum</name>
    <dbReference type="NCBI Taxonomy" id="2906793"/>
    <lineage>
        <taxon>Bacteria</taxon>
        <taxon>Pseudomonadati</taxon>
        <taxon>Pseudomonadota</taxon>
        <taxon>Gammaproteobacteria</taxon>
        <taxon>Vibrionales</taxon>
        <taxon>Vibrionaceae</taxon>
        <taxon>Photobacterium</taxon>
    </lineage>
</organism>
<dbReference type="InterPro" id="IPR005511">
    <property type="entry name" value="SMP-30"/>
</dbReference>
<proteinExistence type="inferred from homology"/>
<accession>A0ABT1N6N4</accession>
<dbReference type="PRINTS" id="PR01790">
    <property type="entry name" value="SMP30FAMILY"/>
</dbReference>
<dbReference type="PANTHER" id="PTHR10907:SF47">
    <property type="entry name" value="REGUCALCIN"/>
    <property type="match status" value="1"/>
</dbReference>
<name>A0ABT1N6N4_9GAMM</name>
<feature type="domain" description="SMP-30/Gluconolactonase/LRE-like region" evidence="2">
    <location>
        <begin position="20"/>
        <end position="266"/>
    </location>
</feature>
<dbReference type="InterPro" id="IPR011042">
    <property type="entry name" value="6-blade_b-propeller_TolB-like"/>
</dbReference>
<comment type="caution">
    <text evidence="3">The sequence shown here is derived from an EMBL/GenBank/DDBJ whole genome shotgun (WGS) entry which is preliminary data.</text>
</comment>
<evidence type="ECO:0000259" key="2">
    <source>
        <dbReference type="Pfam" id="PF08450"/>
    </source>
</evidence>
<dbReference type="SUPFAM" id="SSF63829">
    <property type="entry name" value="Calcium-dependent phosphotriesterase"/>
    <property type="match status" value="1"/>
</dbReference>
<evidence type="ECO:0000256" key="1">
    <source>
        <dbReference type="ARBA" id="ARBA00008853"/>
    </source>
</evidence>
<dbReference type="PANTHER" id="PTHR10907">
    <property type="entry name" value="REGUCALCIN"/>
    <property type="match status" value="1"/>
</dbReference>